<dbReference type="Proteomes" id="UP000043699">
    <property type="component" value="Unassembled WGS sequence"/>
</dbReference>
<dbReference type="Pfam" id="PF13523">
    <property type="entry name" value="Acetyltransf_8"/>
    <property type="match status" value="1"/>
</dbReference>
<dbReference type="AlphaFoldDB" id="A0A098EN83"/>
<dbReference type="GO" id="GO:0016410">
    <property type="term" value="F:N-acyltransferase activity"/>
    <property type="evidence" value="ECO:0007669"/>
    <property type="project" value="TreeGrafter"/>
</dbReference>
<dbReference type="Gene3D" id="3.40.630.30">
    <property type="match status" value="1"/>
</dbReference>
<name>A0A098EN83_9BACL</name>
<dbReference type="InterPro" id="IPR000182">
    <property type="entry name" value="GNAT_dom"/>
</dbReference>
<evidence type="ECO:0000259" key="2">
    <source>
        <dbReference type="PROSITE" id="PS51186"/>
    </source>
</evidence>
<accession>A0A098EN83</accession>
<reference evidence="3 4" key="1">
    <citation type="submission" date="2014-09" db="EMBL/GenBank/DDBJ databases">
        <authorList>
            <person name="Urmite Genomes Urmite Genomes"/>
        </authorList>
    </citation>
    <scope>NUCLEOTIDE SEQUENCE [LARGE SCALE GENOMIC DNA]</scope>
    <source>
        <strain evidence="3 4">ES2</strain>
    </source>
</reference>
<dbReference type="GO" id="GO:0046677">
    <property type="term" value="P:response to antibiotic"/>
    <property type="evidence" value="ECO:0007669"/>
    <property type="project" value="UniProtKB-KW"/>
</dbReference>
<dbReference type="STRING" id="1499687.BN1080_02197"/>
<protein>
    <submittedName>
        <fullName evidence="3">Bifunctional AAC/APH</fullName>
    </submittedName>
</protein>
<keyword evidence="4" id="KW-1185">Reference proteome</keyword>
<dbReference type="PANTHER" id="PTHR31438">
    <property type="entry name" value="LYSINE N-ACYLTRANSFERASE C17G9.06C-RELATED"/>
    <property type="match status" value="1"/>
</dbReference>
<dbReference type="RefSeq" id="WP_052652024.1">
    <property type="nucleotide sequence ID" value="NZ_CCXS01000001.1"/>
</dbReference>
<dbReference type="PANTHER" id="PTHR31438:SF1">
    <property type="entry name" value="LYSINE N-ACYLTRANSFERASE C17G9.06C-RELATED"/>
    <property type="match status" value="1"/>
</dbReference>
<sequence>MIIQNEHLAIREITLKDKEIMAHWLSDPRVLHFYEGRDNPHDEQLVAARFINRHDETARCIVEYKGRAIGYIQFYPVLAEERKIYGYGSQEKIFGTDQFIGEPDYWNKGIGTELVKFIKPYLFESLGADRIVMDPQTENKRAVACYEKCGYRKVKLLEKHELHEGKMRDCWLMECRKV</sequence>
<evidence type="ECO:0000313" key="4">
    <source>
        <dbReference type="Proteomes" id="UP000043699"/>
    </source>
</evidence>
<organism evidence="3 4">
    <name type="scientific">Planococcus massiliensis</name>
    <dbReference type="NCBI Taxonomy" id="1499687"/>
    <lineage>
        <taxon>Bacteria</taxon>
        <taxon>Bacillati</taxon>
        <taxon>Bacillota</taxon>
        <taxon>Bacilli</taxon>
        <taxon>Bacillales</taxon>
        <taxon>Caryophanaceae</taxon>
        <taxon>Planococcus</taxon>
    </lineage>
</organism>
<keyword evidence="1" id="KW-0046">Antibiotic resistance</keyword>
<dbReference type="PROSITE" id="PS51186">
    <property type="entry name" value="GNAT"/>
    <property type="match status" value="1"/>
</dbReference>
<dbReference type="CDD" id="cd04301">
    <property type="entry name" value="NAT_SF"/>
    <property type="match status" value="1"/>
</dbReference>
<gene>
    <name evidence="3" type="primary">aacA-aphD</name>
    <name evidence="3" type="ORF">BN1080_02197</name>
</gene>
<dbReference type="SUPFAM" id="SSF55729">
    <property type="entry name" value="Acyl-CoA N-acyltransferases (Nat)"/>
    <property type="match status" value="1"/>
</dbReference>
<feature type="domain" description="N-acetyltransferase" evidence="2">
    <location>
        <begin position="8"/>
        <end position="178"/>
    </location>
</feature>
<evidence type="ECO:0000313" key="3">
    <source>
        <dbReference type="EMBL" id="CEG23247.1"/>
    </source>
</evidence>
<proteinExistence type="predicted"/>
<dbReference type="EMBL" id="CCXS01000001">
    <property type="protein sequence ID" value="CEG23247.1"/>
    <property type="molecule type" value="Genomic_DNA"/>
</dbReference>
<dbReference type="OrthoDB" id="9795206at2"/>
<evidence type="ECO:0000256" key="1">
    <source>
        <dbReference type="ARBA" id="ARBA00023251"/>
    </source>
</evidence>
<dbReference type="InterPro" id="IPR016181">
    <property type="entry name" value="Acyl_CoA_acyltransferase"/>
</dbReference>